<dbReference type="Gramene" id="OB07G30460.1">
    <property type="protein sequence ID" value="OB07G30460.1"/>
    <property type="gene ID" value="OB07G30460"/>
</dbReference>
<sequence length="57" mass="6405">SEKTGKGKQEQEYRQKNSASEENIYTPLNPTFTANSILAFPNSLPFFSPFLASRQPP</sequence>
<feature type="region of interest" description="Disordered" evidence="1">
    <location>
        <begin position="1"/>
        <end position="24"/>
    </location>
</feature>
<evidence type="ECO:0000313" key="2">
    <source>
        <dbReference type="EnsemblPlants" id="OB07G30460.1"/>
    </source>
</evidence>
<dbReference type="HOGENOM" id="CLU_3002672_0_0_1"/>
<accession>J3MNR4</accession>
<evidence type="ECO:0000313" key="3">
    <source>
        <dbReference type="Proteomes" id="UP000006038"/>
    </source>
</evidence>
<evidence type="ECO:0000256" key="1">
    <source>
        <dbReference type="SAM" id="MobiDB-lite"/>
    </source>
</evidence>
<name>J3MNR4_ORYBR</name>
<organism evidence="2">
    <name type="scientific">Oryza brachyantha</name>
    <name type="common">malo sina</name>
    <dbReference type="NCBI Taxonomy" id="4533"/>
    <lineage>
        <taxon>Eukaryota</taxon>
        <taxon>Viridiplantae</taxon>
        <taxon>Streptophyta</taxon>
        <taxon>Embryophyta</taxon>
        <taxon>Tracheophyta</taxon>
        <taxon>Spermatophyta</taxon>
        <taxon>Magnoliopsida</taxon>
        <taxon>Liliopsida</taxon>
        <taxon>Poales</taxon>
        <taxon>Poaceae</taxon>
        <taxon>BOP clade</taxon>
        <taxon>Oryzoideae</taxon>
        <taxon>Oryzeae</taxon>
        <taxon>Oryzinae</taxon>
        <taxon>Oryza</taxon>
    </lineage>
</organism>
<protein>
    <submittedName>
        <fullName evidence="2">Uncharacterized protein</fullName>
    </submittedName>
</protein>
<keyword evidence="3" id="KW-1185">Reference proteome</keyword>
<dbReference type="AlphaFoldDB" id="J3MNR4"/>
<dbReference type="EnsemblPlants" id="OB07G30460.1">
    <property type="protein sequence ID" value="OB07G30460.1"/>
    <property type="gene ID" value="OB07G30460"/>
</dbReference>
<dbReference type="Proteomes" id="UP000006038">
    <property type="component" value="Chromosome 7"/>
</dbReference>
<reference evidence="2" key="1">
    <citation type="journal article" date="2013" name="Nat. Commun.">
        <title>Whole-genome sequencing of Oryza brachyantha reveals mechanisms underlying Oryza genome evolution.</title>
        <authorList>
            <person name="Chen J."/>
            <person name="Huang Q."/>
            <person name="Gao D."/>
            <person name="Wang J."/>
            <person name="Lang Y."/>
            <person name="Liu T."/>
            <person name="Li B."/>
            <person name="Bai Z."/>
            <person name="Luis Goicoechea J."/>
            <person name="Liang C."/>
            <person name="Chen C."/>
            <person name="Zhang W."/>
            <person name="Sun S."/>
            <person name="Liao Y."/>
            <person name="Zhang X."/>
            <person name="Yang L."/>
            <person name="Song C."/>
            <person name="Wang M."/>
            <person name="Shi J."/>
            <person name="Liu G."/>
            <person name="Liu J."/>
            <person name="Zhou H."/>
            <person name="Zhou W."/>
            <person name="Yu Q."/>
            <person name="An N."/>
            <person name="Chen Y."/>
            <person name="Cai Q."/>
            <person name="Wang B."/>
            <person name="Liu B."/>
            <person name="Min J."/>
            <person name="Huang Y."/>
            <person name="Wu H."/>
            <person name="Li Z."/>
            <person name="Zhang Y."/>
            <person name="Yin Y."/>
            <person name="Song W."/>
            <person name="Jiang J."/>
            <person name="Jackson S.A."/>
            <person name="Wing R.A."/>
            <person name="Wang J."/>
            <person name="Chen M."/>
        </authorList>
    </citation>
    <scope>NUCLEOTIDE SEQUENCE [LARGE SCALE GENOMIC DNA]</scope>
    <source>
        <strain evidence="2">cv. IRGC 101232</strain>
    </source>
</reference>
<feature type="compositionally biased region" description="Basic and acidic residues" evidence="1">
    <location>
        <begin position="1"/>
        <end position="15"/>
    </location>
</feature>
<proteinExistence type="predicted"/>
<reference evidence="2" key="2">
    <citation type="submission" date="2013-04" db="UniProtKB">
        <authorList>
            <consortium name="EnsemblPlants"/>
        </authorList>
    </citation>
    <scope>IDENTIFICATION</scope>
</reference>